<evidence type="ECO:0000259" key="6">
    <source>
        <dbReference type="Pfam" id="PF04932"/>
    </source>
</evidence>
<dbReference type="PANTHER" id="PTHR37422:SF13">
    <property type="entry name" value="LIPOPOLYSACCHARIDE BIOSYNTHESIS PROTEIN PA4999-RELATED"/>
    <property type="match status" value="1"/>
</dbReference>
<feature type="transmembrane region" description="Helical" evidence="5">
    <location>
        <begin position="118"/>
        <end position="136"/>
    </location>
</feature>
<dbReference type="Pfam" id="PF04932">
    <property type="entry name" value="Wzy_C"/>
    <property type="match status" value="1"/>
</dbReference>
<evidence type="ECO:0000256" key="5">
    <source>
        <dbReference type="SAM" id="Phobius"/>
    </source>
</evidence>
<feature type="transmembrane region" description="Helical" evidence="5">
    <location>
        <begin position="204"/>
        <end position="226"/>
    </location>
</feature>
<keyword evidence="2 5" id="KW-0812">Transmembrane</keyword>
<comment type="subcellular location">
    <subcellularLocation>
        <location evidence="1">Membrane</location>
        <topology evidence="1">Multi-pass membrane protein</topology>
    </subcellularLocation>
</comment>
<feature type="transmembrane region" description="Helical" evidence="5">
    <location>
        <begin position="260"/>
        <end position="278"/>
    </location>
</feature>
<evidence type="ECO:0000256" key="1">
    <source>
        <dbReference type="ARBA" id="ARBA00004141"/>
    </source>
</evidence>
<keyword evidence="4 5" id="KW-0472">Membrane</keyword>
<sequence>MSRGPASPWPADGRAQHPAGPALWAAVVGLAIPLAAGLAVALALAALPRALVRWLPPASWSDPLLARPTLAAAGAVLVLLALAAWRTTRPPRPLLDGVLALLVIALQCMSLRAGPLNLLNVGIVLLASCWLLQAALQPDAPRVVPPLSHLLVLLAVLAVLSVAWRPEPGVSLRALLMLLPKLAMAWLLLQLVQSPQRIDAVMRLLCAGAVAAALLGIAQSGLYVLWQQELHLMEEFAPRYITVAGWPLLRASGLMPNPQAYAYPLLVAALWLWMRLLSPGAGAARRWRDGLALLIIVVAYALSFARGAWLALGAAALLAPALARPRRAAAWFGLLAGVALVLLASGAARWALASFGDFTASSADVRVELLDAGLRVLAEHPWRGIGIQRFEALSPTLERYPVHNASLQLAVEMGLPALAVYAAFVLRPLLGAVPAIVPAPYAAAEQAAARQRLLALALAQGAMLVAIQGDPMAYSEFVLFVTALLEAARRAWQASRTEAAHGA</sequence>
<evidence type="ECO:0000313" key="8">
    <source>
        <dbReference type="Proteomes" id="UP001056201"/>
    </source>
</evidence>
<proteinExistence type="predicted"/>
<feature type="transmembrane region" description="Helical" evidence="5">
    <location>
        <begin position="329"/>
        <end position="352"/>
    </location>
</feature>
<evidence type="ECO:0000256" key="2">
    <source>
        <dbReference type="ARBA" id="ARBA00022692"/>
    </source>
</evidence>
<feature type="transmembrane region" description="Helical" evidence="5">
    <location>
        <begin position="21"/>
        <end position="45"/>
    </location>
</feature>
<protein>
    <submittedName>
        <fullName evidence="7">O-antigen ligase family protein</fullName>
    </submittedName>
</protein>
<feature type="transmembrane region" description="Helical" evidence="5">
    <location>
        <begin position="170"/>
        <end position="192"/>
    </location>
</feature>
<evidence type="ECO:0000256" key="3">
    <source>
        <dbReference type="ARBA" id="ARBA00022989"/>
    </source>
</evidence>
<feature type="transmembrane region" description="Helical" evidence="5">
    <location>
        <begin position="290"/>
        <end position="323"/>
    </location>
</feature>
<feature type="transmembrane region" description="Helical" evidence="5">
    <location>
        <begin position="65"/>
        <end position="85"/>
    </location>
</feature>
<feature type="transmembrane region" description="Helical" evidence="5">
    <location>
        <begin position="143"/>
        <end position="164"/>
    </location>
</feature>
<dbReference type="Proteomes" id="UP001056201">
    <property type="component" value="Chromosome 2"/>
</dbReference>
<organism evidence="7 8">
    <name type="scientific">Aquincola tertiaricarbonis</name>
    <dbReference type="NCBI Taxonomy" id="391953"/>
    <lineage>
        <taxon>Bacteria</taxon>
        <taxon>Pseudomonadati</taxon>
        <taxon>Pseudomonadota</taxon>
        <taxon>Betaproteobacteria</taxon>
        <taxon>Burkholderiales</taxon>
        <taxon>Sphaerotilaceae</taxon>
        <taxon>Aquincola</taxon>
    </lineage>
</organism>
<dbReference type="EMBL" id="CP097636">
    <property type="protein sequence ID" value="URI11558.1"/>
    <property type="molecule type" value="Genomic_DNA"/>
</dbReference>
<feature type="domain" description="O-antigen ligase-related" evidence="6">
    <location>
        <begin position="291"/>
        <end position="421"/>
    </location>
</feature>
<name>A0ABY4SE04_AQUTE</name>
<evidence type="ECO:0000256" key="4">
    <source>
        <dbReference type="ARBA" id="ARBA00023136"/>
    </source>
</evidence>
<dbReference type="PANTHER" id="PTHR37422">
    <property type="entry name" value="TEICHURONIC ACID BIOSYNTHESIS PROTEIN TUAE"/>
    <property type="match status" value="1"/>
</dbReference>
<keyword evidence="8" id="KW-1185">Reference proteome</keyword>
<accession>A0ABY4SE04</accession>
<gene>
    <name evidence="7" type="ORF">MW290_21715</name>
</gene>
<dbReference type="RefSeq" id="WP_250199752.1">
    <property type="nucleotide sequence ID" value="NZ_CP097636.1"/>
</dbReference>
<dbReference type="InterPro" id="IPR051533">
    <property type="entry name" value="WaaL-like"/>
</dbReference>
<dbReference type="InterPro" id="IPR007016">
    <property type="entry name" value="O-antigen_ligase-rel_domated"/>
</dbReference>
<evidence type="ECO:0000313" key="7">
    <source>
        <dbReference type="EMBL" id="URI11558.1"/>
    </source>
</evidence>
<reference evidence="7" key="1">
    <citation type="submission" date="2022-05" db="EMBL/GenBank/DDBJ databases">
        <title>An RpoN-dependent PEP-CTERM gene is involved in floc formation of an Aquincola tertiaricarbonis strain.</title>
        <authorList>
            <person name="Qiu D."/>
            <person name="Xia M."/>
        </authorList>
    </citation>
    <scope>NUCLEOTIDE SEQUENCE</scope>
    <source>
        <strain evidence="7">RN12</strain>
    </source>
</reference>
<keyword evidence="3 5" id="KW-1133">Transmembrane helix</keyword>
<keyword evidence="7" id="KW-0436">Ligase</keyword>
<dbReference type="GO" id="GO:0016874">
    <property type="term" value="F:ligase activity"/>
    <property type="evidence" value="ECO:0007669"/>
    <property type="project" value="UniProtKB-KW"/>
</dbReference>